<dbReference type="Pfam" id="PF13476">
    <property type="entry name" value="AAA_23"/>
    <property type="match status" value="1"/>
</dbReference>
<evidence type="ECO:0000313" key="7">
    <source>
        <dbReference type="Proteomes" id="UP000010483"/>
    </source>
</evidence>
<dbReference type="KEGG" id="csn:Cyast_2079"/>
<dbReference type="GO" id="GO:0016887">
    <property type="term" value="F:ATP hydrolysis activity"/>
    <property type="evidence" value="ECO:0007669"/>
    <property type="project" value="InterPro"/>
</dbReference>
<organism evidence="6 7">
    <name type="scientific">Cyanobacterium stanieri (strain ATCC 29140 / PCC 7202)</name>
    <dbReference type="NCBI Taxonomy" id="292563"/>
    <lineage>
        <taxon>Bacteria</taxon>
        <taxon>Bacillati</taxon>
        <taxon>Cyanobacteriota</taxon>
        <taxon>Cyanophyceae</taxon>
        <taxon>Oscillatoriophycideae</taxon>
        <taxon>Chroococcales</taxon>
        <taxon>Geminocystaceae</taxon>
        <taxon>Cyanobacterium</taxon>
    </lineage>
</organism>
<name>K9YMD0_CYASC</name>
<dbReference type="BioCyc" id="CSTA292563:G1353-2083-MONOMER"/>
<evidence type="ECO:0000256" key="1">
    <source>
        <dbReference type="ARBA" id="ARBA00006930"/>
    </source>
</evidence>
<feature type="coiled-coil region" evidence="4">
    <location>
        <begin position="391"/>
        <end position="513"/>
    </location>
</feature>
<dbReference type="PANTHER" id="PTHR32114">
    <property type="entry name" value="ABC TRANSPORTER ABCH.3"/>
    <property type="match status" value="1"/>
</dbReference>
<accession>K9YMD0</accession>
<dbReference type="SUPFAM" id="SSF52540">
    <property type="entry name" value="P-loop containing nucleoside triphosphate hydrolases"/>
    <property type="match status" value="1"/>
</dbReference>
<proteinExistence type="inferred from homology"/>
<keyword evidence="4" id="KW-0175">Coiled coil</keyword>
<comment type="subunit">
    <text evidence="2">Heterodimer of SbcC and SbcD.</text>
</comment>
<evidence type="ECO:0000256" key="2">
    <source>
        <dbReference type="ARBA" id="ARBA00011322"/>
    </source>
</evidence>
<dbReference type="STRING" id="292563.Cyast_2079"/>
<dbReference type="Gene3D" id="3.40.50.300">
    <property type="entry name" value="P-loop containing nucleotide triphosphate hydrolases"/>
    <property type="match status" value="2"/>
</dbReference>
<evidence type="ECO:0000313" key="6">
    <source>
        <dbReference type="EMBL" id="AFZ48029.1"/>
    </source>
</evidence>
<evidence type="ECO:0000259" key="5">
    <source>
        <dbReference type="Pfam" id="PF13476"/>
    </source>
</evidence>
<keyword evidence="7" id="KW-1185">Reference proteome</keyword>
<comment type="similarity">
    <text evidence="1">Belongs to the SMC family. SbcC subfamily.</text>
</comment>
<dbReference type="GO" id="GO:0006302">
    <property type="term" value="P:double-strand break repair"/>
    <property type="evidence" value="ECO:0007669"/>
    <property type="project" value="InterPro"/>
</dbReference>
<dbReference type="eggNOG" id="COG1196">
    <property type="taxonomic scope" value="Bacteria"/>
</dbReference>
<dbReference type="InterPro" id="IPR027417">
    <property type="entry name" value="P-loop_NTPase"/>
</dbReference>
<evidence type="ECO:0000256" key="3">
    <source>
        <dbReference type="ARBA" id="ARBA00013368"/>
    </source>
</evidence>
<dbReference type="PANTHER" id="PTHR32114:SF2">
    <property type="entry name" value="ABC TRANSPORTER ABCH.3"/>
    <property type="match status" value="1"/>
</dbReference>
<dbReference type="PATRIC" id="fig|292563.3.peg.2173"/>
<dbReference type="Proteomes" id="UP000010483">
    <property type="component" value="Chromosome"/>
</dbReference>
<dbReference type="AlphaFoldDB" id="K9YMD0"/>
<dbReference type="EMBL" id="CP003940">
    <property type="protein sequence ID" value="AFZ48029.1"/>
    <property type="molecule type" value="Genomic_DNA"/>
</dbReference>
<protein>
    <recommendedName>
        <fullName evidence="3">Nuclease SbcCD subunit C</fullName>
    </recommendedName>
</protein>
<feature type="domain" description="Rad50/SbcC-type AAA" evidence="5">
    <location>
        <begin position="5"/>
        <end position="233"/>
    </location>
</feature>
<sequence>MKLISLQLNNFRQFYGETPIISFSNGENHTTIIYGNNGAGKTTILNAFTWVLYEKFTPAFSSPNLLVNKKAINEVDKGVNIECSVTIVFDHNHIRYQVKRKCFACRNVQDQIESNKSILAMMVMGDDGTWKYPQEKPEDIIENILPKSLHQYFFFDGEQIEHIFRSGERQKIAEDTKELIGVKLLERAIVHLKNAKKSLQDELLSLGDVEVKKSIKVKKDLEREKEDKESQNQLIISRLNKLAEDKQNISHQLLAMSGVKNLETLRKKLFEDEKYYRGLLVSHRQAIQHIISRQGYLIYLSGAIAHFHGIVDKLKEKGQLPSGIKKEFVNHLLEHKRCICGTELKAGHPPYQEVKQWMNKAGTSHIEEQIIRLDTQIKNIESYPEKIWQEIDQYQYQIAEYREKISEIEYEIDKINDQLRIYPDQNIQSAQKELDKIEQHIRKLTLNQGETNLQIETISEQIKTLEKTIKKQAIKAEKYQLTIKRIDSAEESIKCLEEVKKRLENQFRLALQKRLQEIFNSISFTPYQPQLNENYELNLIENTSGIPLDVAASTGENQILSLSFIGAIIDMVKQWSQENSIVKPSAHQFPIIMDSPFGSLDEIYRTQVAKAIPQLANQLVVLVTKTQWRIEVEREMNDYINHQYVLVYRSPKPECKEDYITLQGKQYPLVKKSNNQFEYTEIIEVSS</sequence>
<reference evidence="7" key="1">
    <citation type="journal article" date="2013" name="Proc. Natl. Acad. Sci. U.S.A.">
        <title>Improving the coverage of the cyanobacterial phylum using diversity-driven genome sequencing.</title>
        <authorList>
            <person name="Shih P.M."/>
            <person name="Wu D."/>
            <person name="Latifi A."/>
            <person name="Axen S.D."/>
            <person name="Fewer D.P."/>
            <person name="Talla E."/>
            <person name="Calteau A."/>
            <person name="Cai F."/>
            <person name="Tandeau de Marsac N."/>
            <person name="Rippka R."/>
            <person name="Herdman M."/>
            <person name="Sivonen K."/>
            <person name="Coursin T."/>
            <person name="Laurent T."/>
            <person name="Goodwin L."/>
            <person name="Nolan M."/>
            <person name="Davenport K.W."/>
            <person name="Han C.S."/>
            <person name="Rubin E.M."/>
            <person name="Eisen J.A."/>
            <person name="Woyke T."/>
            <person name="Gugger M."/>
            <person name="Kerfeld C.A."/>
        </authorList>
    </citation>
    <scope>NUCLEOTIDE SEQUENCE [LARGE SCALE GENOMIC DNA]</scope>
    <source>
        <strain evidence="7">ATCC 29140 / PCC 7202</strain>
    </source>
</reference>
<feature type="coiled-coil region" evidence="4">
    <location>
        <begin position="182"/>
        <end position="238"/>
    </location>
</feature>
<dbReference type="HOGENOM" id="CLU_024631_1_0_3"/>
<dbReference type="InterPro" id="IPR038729">
    <property type="entry name" value="Rad50/SbcC_AAA"/>
</dbReference>
<gene>
    <name evidence="6" type="ordered locus">Cyast_2079</name>
</gene>
<evidence type="ECO:0000256" key="4">
    <source>
        <dbReference type="SAM" id="Coils"/>
    </source>
</evidence>